<feature type="compositionally biased region" description="Low complexity" evidence="1">
    <location>
        <begin position="148"/>
        <end position="198"/>
    </location>
</feature>
<feature type="compositionally biased region" description="Low complexity" evidence="1">
    <location>
        <begin position="401"/>
        <end position="434"/>
    </location>
</feature>
<feature type="region of interest" description="Disordered" evidence="1">
    <location>
        <begin position="68"/>
        <end position="225"/>
    </location>
</feature>
<protein>
    <submittedName>
        <fullName evidence="3">Uncharacterized protein</fullName>
    </submittedName>
</protein>
<keyword evidence="2" id="KW-1133">Transmembrane helix</keyword>
<reference evidence="3" key="1">
    <citation type="submission" date="2017-08" db="EMBL/GenBank/DDBJ databases">
        <authorList>
            <person name="Polle J.E."/>
            <person name="Barry K."/>
            <person name="Cushman J."/>
            <person name="Schmutz J."/>
            <person name="Tran D."/>
            <person name="Hathwaick L.T."/>
            <person name="Yim W.C."/>
            <person name="Jenkins J."/>
            <person name="Mckie-Krisberg Z.M."/>
            <person name="Prochnik S."/>
            <person name="Lindquist E."/>
            <person name="Dockter R.B."/>
            <person name="Adam C."/>
            <person name="Molina H."/>
            <person name="Bunkerborg J."/>
            <person name="Jin E."/>
            <person name="Buchheim M."/>
            <person name="Magnuson J."/>
        </authorList>
    </citation>
    <scope>NUCLEOTIDE SEQUENCE</scope>
    <source>
        <strain evidence="3">CCAP 19/18</strain>
    </source>
</reference>
<evidence type="ECO:0000256" key="2">
    <source>
        <dbReference type="SAM" id="Phobius"/>
    </source>
</evidence>
<organism evidence="3 4">
    <name type="scientific">Dunaliella salina</name>
    <name type="common">Green alga</name>
    <name type="synonym">Protococcus salinus</name>
    <dbReference type="NCBI Taxonomy" id="3046"/>
    <lineage>
        <taxon>Eukaryota</taxon>
        <taxon>Viridiplantae</taxon>
        <taxon>Chlorophyta</taxon>
        <taxon>core chlorophytes</taxon>
        <taxon>Chlorophyceae</taxon>
        <taxon>CS clade</taxon>
        <taxon>Chlamydomonadales</taxon>
        <taxon>Dunaliellaceae</taxon>
        <taxon>Dunaliella</taxon>
    </lineage>
</organism>
<sequence>MHFCVCSACSRNVKIGDPCPMCRIPVERIINVFSTTVQKPFSPATLPVQPPSHPQLRSSELPPALRQLLQRPPSSPVPVNQSEPRKGHAASRQPAPCPSPPVHSPGCKVDEEKLQQQQQGLQPEVLQQEHEEQQQQQQGHQRQEHHLPQQQQQRQQEQAQLQQQQRQQEQPQQQQQQQQHQQQQGQAQEEQQQQQQQRRWQEQQHEQQQEQPQQQQPHEQQQVQRKFPFATSVSPFLQAILMLLTSALTSALQSTADVCRPVLTPPATFLQRGVIKSGVALMHLKGVYLNFKEAATKKPPLRNRHQTSNQQMRHDQQPQQEPKPQHTPPTPDQKKRRRKGHGKQPQPQPLQSARMRQAPAARSLARYTPWICGFVALFLLCLYIAGEQALREEAQMRDARMAAAMQQSSEASQQVRNSAKQQSSEASQQAWSCAKQQGSEFGQHVQNSARHQSHEAGQQVRSDAKQQSVEAGQQAQMDEAEGDAHAEHCEGALRQSCFDGVDTDSALPNFGLFEFAFPEEPYDSETQPTYKFILKLLQVVALVPWMDDSIPRERVYKNMATGMVANYLEQWGMDIIPELVLIWAGEEDEDMLVHSRTTDIDLAAIRYILASKQDWIKKLGPPEHYIPLPDDDEWCLLCLNHLVPYGLLDPMS</sequence>
<proteinExistence type="predicted"/>
<feature type="compositionally biased region" description="Low complexity" evidence="1">
    <location>
        <begin position="209"/>
        <end position="225"/>
    </location>
</feature>
<evidence type="ECO:0000313" key="4">
    <source>
        <dbReference type="Proteomes" id="UP000815325"/>
    </source>
</evidence>
<feature type="compositionally biased region" description="Polar residues" evidence="1">
    <location>
        <begin position="306"/>
        <end position="322"/>
    </location>
</feature>
<keyword evidence="2" id="KW-0812">Transmembrane</keyword>
<name>A0ABZ3KF30_DUNSA</name>
<keyword evidence="4" id="KW-1185">Reference proteome</keyword>
<feature type="transmembrane region" description="Helical" evidence="2">
    <location>
        <begin position="367"/>
        <end position="386"/>
    </location>
</feature>
<feature type="compositionally biased region" description="Low complexity" evidence="1">
    <location>
        <begin position="115"/>
        <end position="126"/>
    </location>
</feature>
<evidence type="ECO:0000313" key="3">
    <source>
        <dbReference type="EMBL" id="KAF5827778.1"/>
    </source>
</evidence>
<feature type="compositionally biased region" description="Basic and acidic residues" evidence="1">
    <location>
        <begin position="199"/>
        <end position="208"/>
    </location>
</feature>
<comment type="caution">
    <text evidence="3">The sequence shown here is derived from an EMBL/GenBank/DDBJ whole genome shotgun (WGS) entry which is preliminary data.</text>
</comment>
<feature type="region of interest" description="Disordered" evidence="1">
    <location>
        <begin position="295"/>
        <end position="357"/>
    </location>
</feature>
<keyword evidence="2" id="KW-0472">Membrane</keyword>
<dbReference type="EMBL" id="MU070427">
    <property type="protein sequence ID" value="KAF5827778.1"/>
    <property type="molecule type" value="Genomic_DNA"/>
</dbReference>
<feature type="compositionally biased region" description="Polar residues" evidence="1">
    <location>
        <begin position="435"/>
        <end position="476"/>
    </location>
</feature>
<evidence type="ECO:0000256" key="1">
    <source>
        <dbReference type="SAM" id="MobiDB-lite"/>
    </source>
</evidence>
<feature type="region of interest" description="Disordered" evidence="1">
    <location>
        <begin position="401"/>
        <end position="485"/>
    </location>
</feature>
<dbReference type="Proteomes" id="UP000815325">
    <property type="component" value="Unassembled WGS sequence"/>
</dbReference>
<gene>
    <name evidence="3" type="ORF">DUNSADRAFT_18770</name>
</gene>
<accession>A0ABZ3KF30</accession>